<comment type="caution">
    <text evidence="1">The sequence shown here is derived from an EMBL/GenBank/DDBJ whole genome shotgun (WGS) entry which is preliminary data.</text>
</comment>
<dbReference type="EMBL" id="KZ308984">
    <property type="protein sequence ID" value="KAG8236067.1"/>
    <property type="molecule type" value="Genomic_DNA"/>
</dbReference>
<dbReference type="AlphaFoldDB" id="A0A8K0KK47"/>
<protein>
    <recommendedName>
        <fullName evidence="3">Reverse transcriptase domain-containing protein</fullName>
    </recommendedName>
</protein>
<accession>A0A8K0KK47</accession>
<organism evidence="1 2">
    <name type="scientific">Ladona fulva</name>
    <name type="common">Scarce chaser dragonfly</name>
    <name type="synonym">Libellula fulva</name>
    <dbReference type="NCBI Taxonomy" id="123851"/>
    <lineage>
        <taxon>Eukaryota</taxon>
        <taxon>Metazoa</taxon>
        <taxon>Ecdysozoa</taxon>
        <taxon>Arthropoda</taxon>
        <taxon>Hexapoda</taxon>
        <taxon>Insecta</taxon>
        <taxon>Pterygota</taxon>
        <taxon>Palaeoptera</taxon>
        <taxon>Odonata</taxon>
        <taxon>Epiprocta</taxon>
        <taxon>Anisoptera</taxon>
        <taxon>Libelluloidea</taxon>
        <taxon>Libellulidae</taxon>
        <taxon>Ladona</taxon>
    </lineage>
</organism>
<sequence length="84" mass="9815">MVLEISTFFDLSKSFDTINHEILCMKLNNLGINVVTVKWIKSFLTGRQQTDHGKGEKYFTKEYDKGMQTKLPSRELSSLEKWLK</sequence>
<evidence type="ECO:0000313" key="1">
    <source>
        <dbReference type="EMBL" id="KAG8236067.1"/>
    </source>
</evidence>
<keyword evidence="2" id="KW-1185">Reference proteome</keyword>
<name>A0A8K0KK47_LADFU</name>
<feature type="non-terminal residue" evidence="1">
    <location>
        <position position="1"/>
    </location>
</feature>
<evidence type="ECO:0000313" key="2">
    <source>
        <dbReference type="Proteomes" id="UP000792457"/>
    </source>
</evidence>
<evidence type="ECO:0008006" key="3">
    <source>
        <dbReference type="Google" id="ProtNLM"/>
    </source>
</evidence>
<reference evidence="1" key="2">
    <citation type="submission" date="2017-10" db="EMBL/GenBank/DDBJ databases">
        <title>Ladona fulva Genome sequencing and assembly.</title>
        <authorList>
            <person name="Murali S."/>
            <person name="Richards S."/>
            <person name="Bandaranaike D."/>
            <person name="Bellair M."/>
            <person name="Blankenburg K."/>
            <person name="Chao H."/>
            <person name="Dinh H."/>
            <person name="Doddapaneni H."/>
            <person name="Dugan-Rocha S."/>
            <person name="Elkadiri S."/>
            <person name="Gnanaolivu R."/>
            <person name="Hernandez B."/>
            <person name="Skinner E."/>
            <person name="Javaid M."/>
            <person name="Lee S."/>
            <person name="Li M."/>
            <person name="Ming W."/>
            <person name="Munidasa M."/>
            <person name="Muniz J."/>
            <person name="Nguyen L."/>
            <person name="Hughes D."/>
            <person name="Osuji N."/>
            <person name="Pu L.-L."/>
            <person name="Puazo M."/>
            <person name="Qu C."/>
            <person name="Quiroz J."/>
            <person name="Raj R."/>
            <person name="Weissenberger G."/>
            <person name="Xin Y."/>
            <person name="Zou X."/>
            <person name="Han Y."/>
            <person name="Worley K."/>
            <person name="Muzny D."/>
            <person name="Gibbs R."/>
        </authorList>
    </citation>
    <scope>NUCLEOTIDE SEQUENCE</scope>
    <source>
        <strain evidence="1">Sampled in the wild</strain>
    </source>
</reference>
<proteinExistence type="predicted"/>
<gene>
    <name evidence="1" type="ORF">J437_LFUL011991</name>
</gene>
<dbReference type="Proteomes" id="UP000792457">
    <property type="component" value="Unassembled WGS sequence"/>
</dbReference>
<reference evidence="1" key="1">
    <citation type="submission" date="2013-04" db="EMBL/GenBank/DDBJ databases">
        <authorList>
            <person name="Qu J."/>
            <person name="Murali S.C."/>
            <person name="Bandaranaike D."/>
            <person name="Bellair M."/>
            <person name="Blankenburg K."/>
            <person name="Chao H."/>
            <person name="Dinh H."/>
            <person name="Doddapaneni H."/>
            <person name="Downs B."/>
            <person name="Dugan-Rocha S."/>
            <person name="Elkadiri S."/>
            <person name="Gnanaolivu R.D."/>
            <person name="Hernandez B."/>
            <person name="Javaid M."/>
            <person name="Jayaseelan J.C."/>
            <person name="Lee S."/>
            <person name="Li M."/>
            <person name="Ming W."/>
            <person name="Munidasa M."/>
            <person name="Muniz J."/>
            <person name="Nguyen L."/>
            <person name="Ongeri F."/>
            <person name="Osuji N."/>
            <person name="Pu L.-L."/>
            <person name="Puazo M."/>
            <person name="Qu C."/>
            <person name="Quiroz J."/>
            <person name="Raj R."/>
            <person name="Weissenberger G."/>
            <person name="Xin Y."/>
            <person name="Zou X."/>
            <person name="Han Y."/>
            <person name="Richards S."/>
            <person name="Worley K."/>
            <person name="Muzny D."/>
            <person name="Gibbs R."/>
        </authorList>
    </citation>
    <scope>NUCLEOTIDE SEQUENCE</scope>
    <source>
        <strain evidence="1">Sampled in the wild</strain>
    </source>
</reference>
<dbReference type="OrthoDB" id="414730at2759"/>